<keyword evidence="6 8" id="KW-0505">Motor protein</keyword>
<dbReference type="Pfam" id="PF00225">
    <property type="entry name" value="Kinesin"/>
    <property type="match status" value="1"/>
</dbReference>
<evidence type="ECO:0000256" key="2">
    <source>
        <dbReference type="ARBA" id="ARBA00022701"/>
    </source>
</evidence>
<feature type="compositionally biased region" description="Polar residues" evidence="10">
    <location>
        <begin position="59"/>
        <end position="81"/>
    </location>
</feature>
<proteinExistence type="inferred from homology"/>
<dbReference type="GO" id="GO:0007018">
    <property type="term" value="P:microtubule-based movement"/>
    <property type="evidence" value="ECO:0007669"/>
    <property type="project" value="InterPro"/>
</dbReference>
<evidence type="ECO:0000313" key="12">
    <source>
        <dbReference type="EMBL" id="KAI5076067.1"/>
    </source>
</evidence>
<dbReference type="InterPro" id="IPR001752">
    <property type="entry name" value="Kinesin_motor_dom"/>
</dbReference>
<dbReference type="InterPro" id="IPR036961">
    <property type="entry name" value="Kinesin_motor_dom_sf"/>
</dbReference>
<name>A0A9D4UYG0_ADICA</name>
<feature type="coiled-coil region" evidence="9">
    <location>
        <begin position="1428"/>
        <end position="1455"/>
    </location>
</feature>
<feature type="domain" description="Kinesin motor" evidence="11">
    <location>
        <begin position="144"/>
        <end position="481"/>
    </location>
</feature>
<evidence type="ECO:0000256" key="7">
    <source>
        <dbReference type="ARBA" id="ARBA00034488"/>
    </source>
</evidence>
<dbReference type="Proteomes" id="UP000886520">
    <property type="component" value="Chromosome 8"/>
</dbReference>
<organism evidence="12 13">
    <name type="scientific">Adiantum capillus-veneris</name>
    <name type="common">Maidenhair fern</name>
    <dbReference type="NCBI Taxonomy" id="13818"/>
    <lineage>
        <taxon>Eukaryota</taxon>
        <taxon>Viridiplantae</taxon>
        <taxon>Streptophyta</taxon>
        <taxon>Embryophyta</taxon>
        <taxon>Tracheophyta</taxon>
        <taxon>Polypodiopsida</taxon>
        <taxon>Polypodiidae</taxon>
        <taxon>Polypodiales</taxon>
        <taxon>Pteridineae</taxon>
        <taxon>Pteridaceae</taxon>
        <taxon>Vittarioideae</taxon>
        <taxon>Adiantum</taxon>
    </lineage>
</organism>
<evidence type="ECO:0000259" key="11">
    <source>
        <dbReference type="PROSITE" id="PS50067"/>
    </source>
</evidence>
<dbReference type="SMART" id="SM00129">
    <property type="entry name" value="KISc"/>
    <property type="match status" value="1"/>
</dbReference>
<feature type="region of interest" description="Disordered" evidence="10">
    <location>
        <begin position="829"/>
        <end position="849"/>
    </location>
</feature>
<evidence type="ECO:0000256" key="6">
    <source>
        <dbReference type="ARBA" id="ARBA00023175"/>
    </source>
</evidence>
<feature type="region of interest" description="Disordered" evidence="10">
    <location>
        <begin position="576"/>
        <end position="604"/>
    </location>
</feature>
<dbReference type="GO" id="GO:0008017">
    <property type="term" value="F:microtubule binding"/>
    <property type="evidence" value="ECO:0007669"/>
    <property type="project" value="InterPro"/>
</dbReference>
<dbReference type="InterPro" id="IPR027417">
    <property type="entry name" value="P-loop_NTPase"/>
</dbReference>
<dbReference type="FunFam" id="3.40.850.10:FF:000052">
    <property type="entry name" value="Kinesin-like protein KIN-12F"/>
    <property type="match status" value="1"/>
</dbReference>
<gene>
    <name evidence="12" type="ORF">GOP47_0008132</name>
</gene>
<dbReference type="Gene3D" id="3.40.850.10">
    <property type="entry name" value="Kinesin motor domain"/>
    <property type="match status" value="1"/>
</dbReference>
<feature type="compositionally biased region" description="Polar residues" evidence="10">
    <location>
        <begin position="593"/>
        <end position="604"/>
    </location>
</feature>
<keyword evidence="1" id="KW-0934">Plastid</keyword>
<dbReference type="PANTHER" id="PTHR37739">
    <property type="entry name" value="KINESIN-LIKE PROTEIN KIN-12D"/>
    <property type="match status" value="1"/>
</dbReference>
<evidence type="ECO:0000256" key="5">
    <source>
        <dbReference type="ARBA" id="ARBA00023054"/>
    </source>
</evidence>
<keyword evidence="13" id="KW-1185">Reference proteome</keyword>
<dbReference type="GO" id="GO:0005874">
    <property type="term" value="C:microtubule"/>
    <property type="evidence" value="ECO:0007669"/>
    <property type="project" value="UniProtKB-KW"/>
</dbReference>
<evidence type="ECO:0000256" key="1">
    <source>
        <dbReference type="ARBA" id="ARBA00022528"/>
    </source>
</evidence>
<keyword evidence="4 8" id="KW-0067">ATP-binding</keyword>
<feature type="compositionally biased region" description="Basic and acidic residues" evidence="10">
    <location>
        <begin position="578"/>
        <end position="592"/>
    </location>
</feature>
<keyword evidence="3 8" id="KW-0547">Nucleotide-binding</keyword>
<dbReference type="InterPro" id="IPR019821">
    <property type="entry name" value="Kinesin_motor_CS"/>
</dbReference>
<protein>
    <recommendedName>
        <fullName evidence="11">Kinesin motor domain-containing protein</fullName>
    </recommendedName>
</protein>
<dbReference type="PROSITE" id="PS50067">
    <property type="entry name" value="KINESIN_MOTOR_2"/>
    <property type="match status" value="1"/>
</dbReference>
<feature type="compositionally biased region" description="Basic and acidic residues" evidence="10">
    <location>
        <begin position="1281"/>
        <end position="1296"/>
    </location>
</feature>
<dbReference type="EMBL" id="JABFUD020000008">
    <property type="protein sequence ID" value="KAI5076067.1"/>
    <property type="molecule type" value="Genomic_DNA"/>
</dbReference>
<dbReference type="OrthoDB" id="3176171at2759"/>
<evidence type="ECO:0000256" key="8">
    <source>
        <dbReference type="PROSITE-ProRule" id="PRU00283"/>
    </source>
</evidence>
<dbReference type="PRINTS" id="PR00380">
    <property type="entry name" value="KINESINHEAVY"/>
</dbReference>
<accession>A0A9D4UYG0</accession>
<sequence>MPPQARPRAVREESPHRKPFSAAPSPRTKYSFPVVNTPVLRRSRHNSENQPPEIAPNVKANSPFSEASMSPALHSNKSTPAKSKHHGSVSLPPRPLPPRASPSTNPARGGNEPQGNAKRKLNLESPSCADVLVGCHPPQDQDNGVKVIIRLRPCNQKEEAEEATQIVEKISLDSLSLADQNFTFDHVAGQESSQDAVFEIVGKPLVENCLQGFNSSIFAYGQTGSGKTYTMWGATQDLLAQPPSEDRGLTPRVFECLFQRIKEEENKNTEKQLRYQCRCSFFEIYNEQITDLLEPLQKALQVREDTKTGVYVENLTEEFVSSVSEVFHLMLKGLGNRKIAATSMNLESSRSHTLFTCVIESRCKSMSDGVSSVKTSRMNLVDLAGSERQKLTGAAGDRLREAGNINRSLSQLGNVINILAEISQIGKPRHIPYRDSRLTFLLQESLGGNAKLAMICAISPASSCKSETLSTLRFAQRAKSIQNKAVVNEETEDDVKVLREQIRQLKDELMRMKSNETIAGGAGSYSTTWNARRSYNLLRMSLSRPLTLPHTDTDTDEEMEIDEDGVESVDNVAVPMTKPEDSKMPAPEKEAQENSTGLDSTLKSSSDSVINDLLTASYLAELPKKADGKDDLMEGIIEEVYSKESSGLETLQQSEKQTGSEMGQVEMKEAENCNAEHSRSLDVLGAPALQEQSENIHLVLKTMPTLKESHANEEDAGPEIECRTFEEPVVDKKTISNSNLKSVFLLQSEDGDVCGLAESPLKENSRDERECSVNGIFLHDNKPESYVGLEYTRKEAPFSACLEDDAETGMVSADFDDALPDVHYSGGLPELDQLNNRNDDAQPPVEVGKSLEADREKSCIDKIDHITANAEEELVADNLEQSEGLGQEGPEHAINDAAECKSEKTLEAERALKSPVLSLSPHLAVPDLCAPILSISPRLVDDRSQSFCRSSLPAFMEDPMSKACNLSYEEFEDAEAVMRSQEIEDTIVRTSLVKSNLQASKRLSSPTDRLAASLHRGLQILENHQKKVTSTRMSMARFSFQKPDWDKPNPRRTVSQSVQTSLECLPGDPAELTKTMKVDSMPTEQALGKKNPDCIPVEEPSTPQRSVDIQTHTNMEAILAGALRRERVMEEDLNRKTAEIEQLNRLVRQYKHERECNAVLQQSLEDKIARLESLMDGTLPTDDYLNEEWSSLVNEHKILQERYDHHPEVTLANIRQQCLYEDLEKYKSFIELGERDSLLREVSQLRNHLQYYVEVDTPKPIRQRQRSLTPQANHSSPDNGGAEKVKSSDKVDKVNSQDECLGDSERCHMCEKLTAEWTERENEWMCVLEELRVEVEEYRQLSEKRKHEATGQQRCADEMKDALQMAMEGHARLLDQYAELQEKHIGLLAKHRKIRDGMSTARKKAGKLGFLGGGKWFEAQAAELISVKLEREQERKVAKEQVEGLQAQLRDTADAVQAAGELLVRLKEAEETVLIAQDAAALAAQDAERLYREIDKVKRRHSTEIATLQQRLLEARFQKSTLCPMCVMAERVKFEFTGVDSEEAEAALEAQHLAAEVAHGQPVATSHSSLQMLREELAEESNYDESEDYRMQGLDDLHVSEIDDRWKLDTVEISLCQRLIVDASANCDTSAKGKAHQSVLRQSNACKLNFNALKRGEGCLTMNLATQK</sequence>
<dbReference type="InterPro" id="IPR044986">
    <property type="entry name" value="KIF15/KIN-12"/>
</dbReference>
<comment type="similarity">
    <text evidence="7">Belongs to the TRAFAC class myosin-kinesin ATPase superfamily. Kinesin family. KIN-12 subfamily.</text>
</comment>
<dbReference type="PROSITE" id="PS00411">
    <property type="entry name" value="KINESIN_MOTOR_1"/>
    <property type="match status" value="1"/>
</dbReference>
<feature type="coiled-coil region" evidence="9">
    <location>
        <begin position="1126"/>
        <end position="1153"/>
    </location>
</feature>
<feature type="compositionally biased region" description="Polar residues" evidence="10">
    <location>
        <begin position="1266"/>
        <end position="1278"/>
    </location>
</feature>
<evidence type="ECO:0000256" key="10">
    <source>
        <dbReference type="SAM" id="MobiDB-lite"/>
    </source>
</evidence>
<dbReference type="GO" id="GO:0005524">
    <property type="term" value="F:ATP binding"/>
    <property type="evidence" value="ECO:0007669"/>
    <property type="project" value="UniProtKB-UniRule"/>
</dbReference>
<feature type="region of interest" description="Disordered" evidence="10">
    <location>
        <begin position="1"/>
        <end position="119"/>
    </location>
</feature>
<feature type="binding site" evidence="8">
    <location>
        <begin position="221"/>
        <end position="228"/>
    </location>
    <ligand>
        <name>ATP</name>
        <dbReference type="ChEBI" id="CHEBI:30616"/>
    </ligand>
</feature>
<keyword evidence="5 9" id="KW-0175">Coiled coil</keyword>
<keyword evidence="1" id="KW-0150">Chloroplast</keyword>
<dbReference type="SUPFAM" id="SSF52540">
    <property type="entry name" value="P-loop containing nucleoside triphosphate hydrolases"/>
    <property type="match status" value="1"/>
</dbReference>
<evidence type="ECO:0000256" key="4">
    <source>
        <dbReference type="ARBA" id="ARBA00022840"/>
    </source>
</evidence>
<dbReference type="GO" id="GO:0003777">
    <property type="term" value="F:microtubule motor activity"/>
    <property type="evidence" value="ECO:0007669"/>
    <property type="project" value="InterPro"/>
</dbReference>
<evidence type="ECO:0000256" key="3">
    <source>
        <dbReference type="ARBA" id="ARBA00022741"/>
    </source>
</evidence>
<evidence type="ECO:0000256" key="9">
    <source>
        <dbReference type="SAM" id="Coils"/>
    </source>
</evidence>
<reference evidence="12" key="1">
    <citation type="submission" date="2021-01" db="EMBL/GenBank/DDBJ databases">
        <title>Adiantum capillus-veneris genome.</title>
        <authorList>
            <person name="Fang Y."/>
            <person name="Liao Q."/>
        </authorList>
    </citation>
    <scope>NUCLEOTIDE SEQUENCE</scope>
    <source>
        <strain evidence="12">H3</strain>
        <tissue evidence="12">Leaf</tissue>
    </source>
</reference>
<comment type="caution">
    <text evidence="12">The sequence shown here is derived from an EMBL/GenBank/DDBJ whole genome shotgun (WGS) entry which is preliminary data.</text>
</comment>
<feature type="coiled-coil region" evidence="9">
    <location>
        <begin position="488"/>
        <end position="515"/>
    </location>
</feature>
<dbReference type="GO" id="GO:0009524">
    <property type="term" value="C:phragmoplast"/>
    <property type="evidence" value="ECO:0007669"/>
    <property type="project" value="UniProtKB-ARBA"/>
</dbReference>
<feature type="region of interest" description="Disordered" evidence="10">
    <location>
        <begin position="1084"/>
        <end position="1105"/>
    </location>
</feature>
<evidence type="ECO:0000313" key="13">
    <source>
        <dbReference type="Proteomes" id="UP000886520"/>
    </source>
</evidence>
<keyword evidence="2" id="KW-0493">Microtubule</keyword>
<dbReference type="PANTHER" id="PTHR37739:SF16">
    <property type="entry name" value="KINESIN-LIKE PROTEIN"/>
    <property type="match status" value="1"/>
</dbReference>
<feature type="region of interest" description="Disordered" evidence="10">
    <location>
        <begin position="1260"/>
        <end position="1297"/>
    </location>
</feature>
<feature type="coiled-coil region" evidence="9">
    <location>
        <begin position="1328"/>
        <end position="1383"/>
    </location>
</feature>